<name>A0A9W6LCN2_9BACT</name>
<accession>A0A9W6LCN2</accession>
<comment type="caution">
    <text evidence="2">The sequence shown here is derived from an EMBL/GenBank/DDBJ whole genome shotgun (WGS) entry which is preliminary data.</text>
</comment>
<keyword evidence="3" id="KW-1185">Reference proteome</keyword>
<sequence>MLHDGWAVICQVGLWGWIASTMVLIVKAFPKRGTMNGKAAARWWGAMAVFFTIWIVGMVLA</sequence>
<gene>
    <name evidence="2" type="ORF">GHYDROH2_24840</name>
</gene>
<feature type="transmembrane region" description="Helical" evidence="1">
    <location>
        <begin position="41"/>
        <end position="60"/>
    </location>
</feature>
<feature type="transmembrane region" description="Helical" evidence="1">
    <location>
        <begin position="6"/>
        <end position="29"/>
    </location>
</feature>
<dbReference type="RefSeq" id="WP_214185383.1">
    <property type="nucleotide sequence ID" value="NZ_BSDS01000002.1"/>
</dbReference>
<evidence type="ECO:0000256" key="1">
    <source>
        <dbReference type="SAM" id="Phobius"/>
    </source>
</evidence>
<dbReference type="AlphaFoldDB" id="A0A9W6LCN2"/>
<keyword evidence="1" id="KW-0472">Membrane</keyword>
<dbReference type="EMBL" id="BSDS01000002">
    <property type="protein sequence ID" value="GLI38983.1"/>
    <property type="molecule type" value="Genomic_DNA"/>
</dbReference>
<protein>
    <submittedName>
        <fullName evidence="2">Uncharacterized protein</fullName>
    </submittedName>
</protein>
<reference evidence="2" key="1">
    <citation type="submission" date="2022-12" db="EMBL/GenBank/DDBJ databases">
        <title>Reference genome sequencing for broad-spectrum identification of bacterial and archaeal isolates by mass spectrometry.</title>
        <authorList>
            <person name="Sekiguchi Y."/>
            <person name="Tourlousse D.M."/>
        </authorList>
    </citation>
    <scope>NUCLEOTIDE SEQUENCE</scope>
    <source>
        <strain evidence="2">H2</strain>
    </source>
</reference>
<dbReference type="Proteomes" id="UP001144352">
    <property type="component" value="Unassembled WGS sequence"/>
</dbReference>
<evidence type="ECO:0000313" key="2">
    <source>
        <dbReference type="EMBL" id="GLI38983.1"/>
    </source>
</evidence>
<keyword evidence="1" id="KW-0812">Transmembrane</keyword>
<proteinExistence type="predicted"/>
<organism evidence="2 3">
    <name type="scientific">Geobacter hydrogenophilus</name>
    <dbReference type="NCBI Taxonomy" id="40983"/>
    <lineage>
        <taxon>Bacteria</taxon>
        <taxon>Pseudomonadati</taxon>
        <taxon>Thermodesulfobacteriota</taxon>
        <taxon>Desulfuromonadia</taxon>
        <taxon>Geobacterales</taxon>
        <taxon>Geobacteraceae</taxon>
        <taxon>Geobacter</taxon>
    </lineage>
</organism>
<evidence type="ECO:0000313" key="3">
    <source>
        <dbReference type="Proteomes" id="UP001144352"/>
    </source>
</evidence>
<keyword evidence="1" id="KW-1133">Transmembrane helix</keyword>